<name>A0A4Y2TV10_ARAVE</name>
<comment type="caution">
    <text evidence="2">The sequence shown here is derived from an EMBL/GenBank/DDBJ whole genome shotgun (WGS) entry which is preliminary data.</text>
</comment>
<organism evidence="2 3">
    <name type="scientific">Araneus ventricosus</name>
    <name type="common">Orbweaver spider</name>
    <name type="synonym">Epeira ventricosa</name>
    <dbReference type="NCBI Taxonomy" id="182803"/>
    <lineage>
        <taxon>Eukaryota</taxon>
        <taxon>Metazoa</taxon>
        <taxon>Ecdysozoa</taxon>
        <taxon>Arthropoda</taxon>
        <taxon>Chelicerata</taxon>
        <taxon>Arachnida</taxon>
        <taxon>Araneae</taxon>
        <taxon>Araneomorphae</taxon>
        <taxon>Entelegynae</taxon>
        <taxon>Araneoidea</taxon>
        <taxon>Araneidae</taxon>
        <taxon>Araneus</taxon>
    </lineage>
</organism>
<dbReference type="AlphaFoldDB" id="A0A4Y2TV10"/>
<feature type="compositionally biased region" description="Polar residues" evidence="1">
    <location>
        <begin position="10"/>
        <end position="33"/>
    </location>
</feature>
<feature type="region of interest" description="Disordered" evidence="1">
    <location>
        <begin position="1"/>
        <end position="34"/>
    </location>
</feature>
<feature type="compositionally biased region" description="Basic and acidic residues" evidence="1">
    <location>
        <begin position="88"/>
        <end position="100"/>
    </location>
</feature>
<reference evidence="2 3" key="1">
    <citation type="journal article" date="2019" name="Sci. Rep.">
        <title>Orb-weaving spider Araneus ventricosus genome elucidates the spidroin gene catalogue.</title>
        <authorList>
            <person name="Kono N."/>
            <person name="Nakamura H."/>
            <person name="Ohtoshi R."/>
            <person name="Moran D.A.P."/>
            <person name="Shinohara A."/>
            <person name="Yoshida Y."/>
            <person name="Fujiwara M."/>
            <person name="Mori M."/>
            <person name="Tomita M."/>
            <person name="Arakawa K."/>
        </authorList>
    </citation>
    <scope>NUCLEOTIDE SEQUENCE [LARGE SCALE GENOMIC DNA]</scope>
</reference>
<evidence type="ECO:0000256" key="1">
    <source>
        <dbReference type="SAM" id="MobiDB-lite"/>
    </source>
</evidence>
<keyword evidence="3" id="KW-1185">Reference proteome</keyword>
<evidence type="ECO:0000313" key="3">
    <source>
        <dbReference type="Proteomes" id="UP000499080"/>
    </source>
</evidence>
<protein>
    <submittedName>
        <fullName evidence="2">Uncharacterized protein</fullName>
    </submittedName>
</protein>
<feature type="region of interest" description="Disordered" evidence="1">
    <location>
        <begin position="40"/>
        <end position="59"/>
    </location>
</feature>
<dbReference type="EMBL" id="BGPR01030625">
    <property type="protein sequence ID" value="GBO03247.1"/>
    <property type="molecule type" value="Genomic_DNA"/>
</dbReference>
<dbReference type="Proteomes" id="UP000499080">
    <property type="component" value="Unassembled WGS sequence"/>
</dbReference>
<evidence type="ECO:0000313" key="2">
    <source>
        <dbReference type="EMBL" id="GBO03247.1"/>
    </source>
</evidence>
<accession>A0A4Y2TV10</accession>
<gene>
    <name evidence="2" type="ORF">AVEN_243432_1</name>
</gene>
<feature type="region of interest" description="Disordered" evidence="1">
    <location>
        <begin position="86"/>
        <end position="110"/>
    </location>
</feature>
<proteinExistence type="predicted"/>
<sequence length="110" mass="12282">MLVRPPRRALTQSKHSVFNRMKSSPQQSGTESEVSIAITAHGPTPSAGGTSHHRSGGAFIEKKKRLHRFEIVVKYSSKSYVRIVGANQRDDENKIQEAHKSRNSVTDELE</sequence>